<dbReference type="PROSITE" id="PS51791">
    <property type="entry name" value="HSAC2"/>
    <property type="match status" value="1"/>
</dbReference>
<sequence length="1106" mass="122474">MSSPARRLLIVAAVEGLLLTPIPESNSSTGNTPPKSRRSTPAPSRATSPSSPQPRTVQIDYKTASVRKLLGASDEHRRREREGGLEVHGIAGVLNVSATVNYLIVITSRQQVAIVNRVPVYVVTDVALIPLSSQSSAQEAIAKAKALKARYASEDGAETDISDDESENTEGGDHNDAPPIAAGGVGSTRSSTESDRPDTVGSKGVYGLFAQKWFSKSGWTAAKPKGRQVEKSVESPKTVTDDEPGNQDVTPTPTPAPQERRQSTGLREGTAPPPSPRLENKPAPELESFPALPLSEEERAEQSKIAEQVKGDTVHSLTPKLLHTTRLLLGSSKSFFFSYDIDITRPFSQKQQQQVKAIEKSGDAPLWMNVDPFYFWNKHLLRPFISSNQHPLILPLMQGFVGQKTFYAPVSPPDTGDVSEAPPQKKPFILTLISRRSTKRAGLRYLRRGIDSEGNVANCVETEQLLAIPILPSEPKSPQTLLLSEVLVDQLPWAKVYSFLQIRGSIPVYFQQSPYALRPKPVLLHSENSNRAAFEKHFNNLENRYNGEVFCINLVERGSAENIVGEKYEKYIRELNEKREEAGLGSRKVGFNWFDFHRVCRGMRFEKVSLLLDEIDDTLNILGWTEVIEGKPGVEGKELKSVQKGIIRTNCMDCLDRTNVVQSACGRRLLERQLQKEGVDLSQDPTDWFNLVWADNGDAISKQYASTAALKGDFTRTRKRNYRGALADFGLTINRYFTNIISDFFTQAAIDYLLGNVNNRVFDEFEAEMMSKDPASEIGMWGGGEDKVGGIRANAIDISSKIVIADTEDTDDFDTSPMGKKDPWKEVLIKGWTFLTPHEENTIRTFPFEETVLLLTNKALYNCRFDFALEKVSSFERVDLRSVRELQVGTYITSTLTPAATDENANAGFVVKLVTGGEVRRVNTGTVRSRVNSKSAGDPGGEESAVSAWSDNESLTTPDGPMRFIAFKALPRTSVVRHEDMKPKDQVTADAVARFAKEKDDNLDIPAKEQMKEVCLKIERAVLQALPDGGEYLAKRRLRRKAESEADETALAEVVAAVGAAAAGKEPQEMKGVLINEADIISLREAKMKTGLLERWGYQVRRLVWA</sequence>
<feature type="domain" description="SAC" evidence="2">
    <location>
        <begin position="326"/>
        <end position="706"/>
    </location>
</feature>
<evidence type="ECO:0000256" key="1">
    <source>
        <dbReference type="SAM" id="MobiDB-lite"/>
    </source>
</evidence>
<dbReference type="PANTHER" id="PTHR45662:SF7">
    <property type="entry name" value="SACI DOMAIN PROTEIN (AFU_ORTHOLOGUE AFUA_1G15890)"/>
    <property type="match status" value="1"/>
</dbReference>
<dbReference type="InterPro" id="IPR002013">
    <property type="entry name" value="SAC_dom"/>
</dbReference>
<dbReference type="PANTHER" id="PTHR45662">
    <property type="entry name" value="PHOSPHATIDYLINOSITIDE PHOSPHATASE SAC1"/>
    <property type="match status" value="1"/>
</dbReference>
<gene>
    <name evidence="4" type="ORF">L211DRAFT_838743</name>
</gene>
<evidence type="ECO:0000313" key="5">
    <source>
        <dbReference type="Proteomes" id="UP000267821"/>
    </source>
</evidence>
<feature type="region of interest" description="Disordered" evidence="1">
    <location>
        <begin position="929"/>
        <end position="954"/>
    </location>
</feature>
<dbReference type="PROSITE" id="PS50275">
    <property type="entry name" value="SAC"/>
    <property type="match status" value="1"/>
</dbReference>
<proteinExistence type="predicted"/>
<dbReference type="EMBL" id="ML121547">
    <property type="protein sequence ID" value="RPB23225.1"/>
    <property type="molecule type" value="Genomic_DNA"/>
</dbReference>
<dbReference type="GO" id="GO:0005783">
    <property type="term" value="C:endoplasmic reticulum"/>
    <property type="evidence" value="ECO:0007669"/>
    <property type="project" value="TreeGrafter"/>
</dbReference>
<feature type="domain" description="HSac2" evidence="3">
    <location>
        <begin position="798"/>
        <end position="962"/>
    </location>
</feature>
<dbReference type="InterPro" id="IPR022158">
    <property type="entry name" value="Inositol_phosphatase"/>
</dbReference>
<evidence type="ECO:0008006" key="6">
    <source>
        <dbReference type="Google" id="ProtNLM"/>
    </source>
</evidence>
<evidence type="ECO:0000259" key="3">
    <source>
        <dbReference type="PROSITE" id="PS51791"/>
    </source>
</evidence>
<evidence type="ECO:0000313" key="4">
    <source>
        <dbReference type="EMBL" id="RPB23225.1"/>
    </source>
</evidence>
<dbReference type="GO" id="GO:0043812">
    <property type="term" value="F:phosphatidylinositol-4-phosphate phosphatase activity"/>
    <property type="evidence" value="ECO:0007669"/>
    <property type="project" value="TreeGrafter"/>
</dbReference>
<dbReference type="AlphaFoldDB" id="A0A3N4LYU5"/>
<dbReference type="GO" id="GO:0046856">
    <property type="term" value="P:phosphatidylinositol dephosphorylation"/>
    <property type="evidence" value="ECO:0007669"/>
    <property type="project" value="TreeGrafter"/>
</dbReference>
<feature type="region of interest" description="Disordered" evidence="1">
    <location>
        <begin position="21"/>
        <end position="56"/>
    </location>
</feature>
<dbReference type="STRING" id="1051890.A0A3N4LYU5"/>
<feature type="region of interest" description="Disordered" evidence="1">
    <location>
        <begin position="220"/>
        <end position="285"/>
    </location>
</feature>
<feature type="compositionally biased region" description="Acidic residues" evidence="1">
    <location>
        <begin position="155"/>
        <end position="170"/>
    </location>
</feature>
<name>A0A3N4LYU5_9PEZI</name>
<dbReference type="Proteomes" id="UP000267821">
    <property type="component" value="Unassembled WGS sequence"/>
</dbReference>
<evidence type="ECO:0000259" key="2">
    <source>
        <dbReference type="PROSITE" id="PS50275"/>
    </source>
</evidence>
<keyword evidence="5" id="KW-1185">Reference proteome</keyword>
<dbReference type="InParanoid" id="A0A3N4LYU5"/>
<dbReference type="InterPro" id="IPR034753">
    <property type="entry name" value="hSac2"/>
</dbReference>
<dbReference type="Pfam" id="PF02383">
    <property type="entry name" value="Syja_N"/>
    <property type="match status" value="1"/>
</dbReference>
<protein>
    <recommendedName>
        <fullName evidence="6">SAC domain-containing protein</fullName>
    </recommendedName>
</protein>
<dbReference type="Pfam" id="PF12456">
    <property type="entry name" value="hSac2"/>
    <property type="match status" value="1"/>
</dbReference>
<dbReference type="OrthoDB" id="405996at2759"/>
<accession>A0A3N4LYU5</accession>
<organism evidence="4 5">
    <name type="scientific">Terfezia boudieri ATCC MYA-4762</name>
    <dbReference type="NCBI Taxonomy" id="1051890"/>
    <lineage>
        <taxon>Eukaryota</taxon>
        <taxon>Fungi</taxon>
        <taxon>Dikarya</taxon>
        <taxon>Ascomycota</taxon>
        <taxon>Pezizomycotina</taxon>
        <taxon>Pezizomycetes</taxon>
        <taxon>Pezizales</taxon>
        <taxon>Pezizaceae</taxon>
        <taxon>Terfezia</taxon>
    </lineage>
</organism>
<feature type="region of interest" description="Disordered" evidence="1">
    <location>
        <begin position="152"/>
        <end position="202"/>
    </location>
</feature>
<reference evidence="4 5" key="1">
    <citation type="journal article" date="2018" name="Nat. Ecol. Evol.">
        <title>Pezizomycetes genomes reveal the molecular basis of ectomycorrhizal truffle lifestyle.</title>
        <authorList>
            <person name="Murat C."/>
            <person name="Payen T."/>
            <person name="Noel B."/>
            <person name="Kuo A."/>
            <person name="Morin E."/>
            <person name="Chen J."/>
            <person name="Kohler A."/>
            <person name="Krizsan K."/>
            <person name="Balestrini R."/>
            <person name="Da Silva C."/>
            <person name="Montanini B."/>
            <person name="Hainaut M."/>
            <person name="Levati E."/>
            <person name="Barry K.W."/>
            <person name="Belfiori B."/>
            <person name="Cichocki N."/>
            <person name="Clum A."/>
            <person name="Dockter R.B."/>
            <person name="Fauchery L."/>
            <person name="Guy J."/>
            <person name="Iotti M."/>
            <person name="Le Tacon F."/>
            <person name="Lindquist E.A."/>
            <person name="Lipzen A."/>
            <person name="Malagnac F."/>
            <person name="Mello A."/>
            <person name="Molinier V."/>
            <person name="Miyauchi S."/>
            <person name="Poulain J."/>
            <person name="Riccioni C."/>
            <person name="Rubini A."/>
            <person name="Sitrit Y."/>
            <person name="Splivallo R."/>
            <person name="Traeger S."/>
            <person name="Wang M."/>
            <person name="Zifcakova L."/>
            <person name="Wipf D."/>
            <person name="Zambonelli A."/>
            <person name="Paolocci F."/>
            <person name="Nowrousian M."/>
            <person name="Ottonello S."/>
            <person name="Baldrian P."/>
            <person name="Spatafora J.W."/>
            <person name="Henrissat B."/>
            <person name="Nagy L.G."/>
            <person name="Aury J.M."/>
            <person name="Wincker P."/>
            <person name="Grigoriev I.V."/>
            <person name="Bonfante P."/>
            <person name="Martin F.M."/>
        </authorList>
    </citation>
    <scope>NUCLEOTIDE SEQUENCE [LARGE SCALE GENOMIC DNA]</scope>
    <source>
        <strain evidence="4 5">ATCC MYA-4762</strain>
    </source>
</reference>
<feature type="compositionally biased region" description="Low complexity" evidence="1">
    <location>
        <begin position="39"/>
        <end position="56"/>
    </location>
</feature>